<reference evidence="8 9" key="1">
    <citation type="submission" date="2024-04" db="EMBL/GenBank/DDBJ databases">
        <title>Tritrichomonas musculus Genome.</title>
        <authorList>
            <person name="Alves-Ferreira E."/>
            <person name="Grigg M."/>
            <person name="Lorenzi H."/>
            <person name="Galac M."/>
        </authorList>
    </citation>
    <scope>NUCLEOTIDE SEQUENCE [LARGE SCALE GENOMIC DNA]</scope>
    <source>
        <strain evidence="8 9">EAF2021</strain>
    </source>
</reference>
<proteinExistence type="predicted"/>
<keyword evidence="9" id="KW-1185">Reference proteome</keyword>
<dbReference type="SMART" id="SM00717">
    <property type="entry name" value="SANT"/>
    <property type="match status" value="2"/>
</dbReference>
<feature type="compositionally biased region" description="Basic residues" evidence="5">
    <location>
        <begin position="8"/>
        <end position="23"/>
    </location>
</feature>
<name>A0ABR2K572_9EUKA</name>
<dbReference type="InterPro" id="IPR051575">
    <property type="entry name" value="Myb-like_DNA-bd"/>
</dbReference>
<dbReference type="PROSITE" id="PS51294">
    <property type="entry name" value="HTH_MYB"/>
    <property type="match status" value="2"/>
</dbReference>
<sequence>MSHIYSRPMKKKKSSSRSYSKKRFTPSEDQIIISLVKPNGENDWSKIAKSLEKRTARQCRDRWNNYLNPSLNKDDWNPEEDELLLKLFEEKGPQWKTLSNIFNGRSINNVRNRCFKLVRKKKKNSKSGPLLPPKEHVMKSTTNDNIKMNLFDQELLSNFDSFPIDINSFIEELEDSLRK</sequence>
<dbReference type="CDD" id="cd00167">
    <property type="entry name" value="SANT"/>
    <property type="match status" value="2"/>
</dbReference>
<dbReference type="InterPro" id="IPR017930">
    <property type="entry name" value="Myb_dom"/>
</dbReference>
<keyword evidence="2" id="KW-0238">DNA-binding</keyword>
<organism evidence="8 9">
    <name type="scientific">Tritrichomonas musculus</name>
    <dbReference type="NCBI Taxonomy" id="1915356"/>
    <lineage>
        <taxon>Eukaryota</taxon>
        <taxon>Metamonada</taxon>
        <taxon>Parabasalia</taxon>
        <taxon>Tritrichomonadida</taxon>
        <taxon>Tritrichomonadidae</taxon>
        <taxon>Tritrichomonas</taxon>
    </lineage>
</organism>
<gene>
    <name evidence="8" type="ORF">M9Y10_041719</name>
</gene>
<dbReference type="InterPro" id="IPR009057">
    <property type="entry name" value="Homeodomain-like_sf"/>
</dbReference>
<keyword evidence="1" id="KW-0805">Transcription regulation</keyword>
<keyword evidence="3" id="KW-0804">Transcription</keyword>
<feature type="domain" description="HTH myb-type" evidence="7">
    <location>
        <begin position="16"/>
        <end position="71"/>
    </location>
</feature>
<dbReference type="EMBL" id="JAPFFF010000007">
    <property type="protein sequence ID" value="KAK8886259.1"/>
    <property type="molecule type" value="Genomic_DNA"/>
</dbReference>
<evidence type="ECO:0000259" key="7">
    <source>
        <dbReference type="PROSITE" id="PS51294"/>
    </source>
</evidence>
<dbReference type="PROSITE" id="PS50090">
    <property type="entry name" value="MYB_LIKE"/>
    <property type="match status" value="2"/>
</dbReference>
<evidence type="ECO:0008006" key="10">
    <source>
        <dbReference type="Google" id="ProtNLM"/>
    </source>
</evidence>
<evidence type="ECO:0000313" key="8">
    <source>
        <dbReference type="EMBL" id="KAK8886259.1"/>
    </source>
</evidence>
<feature type="domain" description="Myb-like" evidence="6">
    <location>
        <begin position="16"/>
        <end position="67"/>
    </location>
</feature>
<feature type="region of interest" description="Disordered" evidence="5">
    <location>
        <begin position="1"/>
        <end position="23"/>
    </location>
</feature>
<accession>A0ABR2K572</accession>
<dbReference type="Pfam" id="PF13921">
    <property type="entry name" value="Myb_DNA-bind_6"/>
    <property type="match status" value="1"/>
</dbReference>
<dbReference type="Proteomes" id="UP001470230">
    <property type="component" value="Unassembled WGS sequence"/>
</dbReference>
<dbReference type="PANTHER" id="PTHR46621:SF1">
    <property type="entry name" value="SNRNA-ACTIVATING PROTEIN COMPLEX SUBUNIT 4"/>
    <property type="match status" value="1"/>
</dbReference>
<evidence type="ECO:0000259" key="6">
    <source>
        <dbReference type="PROSITE" id="PS50090"/>
    </source>
</evidence>
<dbReference type="InterPro" id="IPR001005">
    <property type="entry name" value="SANT/Myb"/>
</dbReference>
<feature type="domain" description="Myb-like" evidence="6">
    <location>
        <begin position="68"/>
        <end position="118"/>
    </location>
</feature>
<evidence type="ECO:0000313" key="9">
    <source>
        <dbReference type="Proteomes" id="UP001470230"/>
    </source>
</evidence>
<feature type="domain" description="HTH myb-type" evidence="7">
    <location>
        <begin position="72"/>
        <end position="122"/>
    </location>
</feature>
<evidence type="ECO:0000256" key="3">
    <source>
        <dbReference type="ARBA" id="ARBA00023163"/>
    </source>
</evidence>
<comment type="caution">
    <text evidence="8">The sequence shown here is derived from an EMBL/GenBank/DDBJ whole genome shotgun (WGS) entry which is preliminary data.</text>
</comment>
<evidence type="ECO:0000256" key="4">
    <source>
        <dbReference type="ARBA" id="ARBA00023242"/>
    </source>
</evidence>
<keyword evidence="4" id="KW-0539">Nucleus</keyword>
<evidence type="ECO:0000256" key="2">
    <source>
        <dbReference type="ARBA" id="ARBA00023125"/>
    </source>
</evidence>
<dbReference type="SUPFAM" id="SSF46689">
    <property type="entry name" value="Homeodomain-like"/>
    <property type="match status" value="1"/>
</dbReference>
<evidence type="ECO:0000256" key="1">
    <source>
        <dbReference type="ARBA" id="ARBA00023015"/>
    </source>
</evidence>
<evidence type="ECO:0000256" key="5">
    <source>
        <dbReference type="SAM" id="MobiDB-lite"/>
    </source>
</evidence>
<dbReference type="Gene3D" id="1.10.10.60">
    <property type="entry name" value="Homeodomain-like"/>
    <property type="match status" value="2"/>
</dbReference>
<dbReference type="PANTHER" id="PTHR46621">
    <property type="entry name" value="SNRNA-ACTIVATING PROTEIN COMPLEX SUBUNIT 4"/>
    <property type="match status" value="1"/>
</dbReference>
<protein>
    <recommendedName>
        <fullName evidence="10">Myb-like DNA-binding domain containing protein</fullName>
    </recommendedName>
</protein>